<comment type="caution">
    <text evidence="2">The sequence shown here is derived from an EMBL/GenBank/DDBJ whole genome shotgun (WGS) entry which is preliminary data.</text>
</comment>
<evidence type="ECO:0000256" key="1">
    <source>
        <dbReference type="SAM" id="MobiDB-lite"/>
    </source>
</evidence>
<dbReference type="AlphaFoldDB" id="A0A543HWB6"/>
<feature type="compositionally biased region" description="Polar residues" evidence="1">
    <location>
        <begin position="1"/>
        <end position="10"/>
    </location>
</feature>
<organism evidence="2 3">
    <name type="scientific">Humibacillus xanthopallidus</name>
    <dbReference type="NCBI Taxonomy" id="412689"/>
    <lineage>
        <taxon>Bacteria</taxon>
        <taxon>Bacillati</taxon>
        <taxon>Actinomycetota</taxon>
        <taxon>Actinomycetes</taxon>
        <taxon>Micrococcales</taxon>
        <taxon>Intrasporangiaceae</taxon>
        <taxon>Humibacillus</taxon>
    </lineage>
</organism>
<feature type="region of interest" description="Disordered" evidence="1">
    <location>
        <begin position="1"/>
        <end position="36"/>
    </location>
</feature>
<proteinExistence type="predicted"/>
<gene>
    <name evidence="2" type="ORF">FBY41_2622</name>
</gene>
<name>A0A543HWB6_9MICO</name>
<reference evidence="2 3" key="1">
    <citation type="submission" date="2019-06" db="EMBL/GenBank/DDBJ databases">
        <title>Genome sequencing of plant associated microbes to promote plant fitness in Sorghum bicolor and Oryza sativa.</title>
        <authorList>
            <person name="Coleman-Derr D."/>
        </authorList>
    </citation>
    <scope>NUCLEOTIDE SEQUENCE [LARGE SCALE GENOMIC DNA]</scope>
    <source>
        <strain evidence="2 3">KV-663</strain>
    </source>
</reference>
<evidence type="ECO:0000313" key="3">
    <source>
        <dbReference type="Proteomes" id="UP000316747"/>
    </source>
</evidence>
<accession>A0A543HWB6</accession>
<dbReference type="EMBL" id="VFPM01000002">
    <property type="protein sequence ID" value="TQM62586.1"/>
    <property type="molecule type" value="Genomic_DNA"/>
</dbReference>
<protein>
    <submittedName>
        <fullName evidence="2">Uncharacterized protein</fullName>
    </submittedName>
</protein>
<dbReference type="Proteomes" id="UP000316747">
    <property type="component" value="Unassembled WGS sequence"/>
</dbReference>
<sequence length="36" mass="3806">MTATTEQTEPARSPHCGGILRPGWTVHPSCAKAADQ</sequence>
<keyword evidence="3" id="KW-1185">Reference proteome</keyword>
<evidence type="ECO:0000313" key="2">
    <source>
        <dbReference type="EMBL" id="TQM62586.1"/>
    </source>
</evidence>